<evidence type="ECO:0000313" key="1">
    <source>
        <dbReference type="EMBL" id="KAL0929368.1"/>
    </source>
</evidence>
<sequence length="448" mass="49579">MSFEFFMWPSYMTNISIATSCLEHFDKLYGKKTPTRIGGTTQDRAEFDPDFDGYVSYHVEDPLEAPMVLKYGPKFFDLIPAWGAETTLGFNRGDDNFTNTMEAVLVAKNKTRGFLHAIELGNEPDLYYKYWNKPVATAPWNMSQEGANAAQWAQAFIDGWDEPEPMLSSGSYAVPVPLEPNWPNTVHLVTEAFNETVKAGVKEYCAHLYALSDAKDLKTEMNHVRTVSDVSHFIDDIATVRSVGRDLILGETGFHGLDEEIDATLGGAIQILDKTLRATAIGIKRLYYHQGTINQAFFNWWSDDQVEAPFYGGYMAALALNGGHSIIASDDGNDAYAQYVIFRDGAPHKVLLINTDYYSGEGERNITTFNLTGVTAAEVKALRMTASTSEYTTNLKNSDGEQGLTIGSQYFSHKDCSILGQQSFETGVTTGGNVTFTLAASEALLIYL</sequence>
<gene>
    <name evidence="1" type="ORF">CTRU02_215724</name>
</gene>
<accession>A0ACC3YC50</accession>
<comment type="caution">
    <text evidence="1">The sequence shown here is derived from an EMBL/GenBank/DDBJ whole genome shotgun (WGS) entry which is preliminary data.</text>
</comment>
<keyword evidence="2" id="KW-1185">Reference proteome</keyword>
<dbReference type="Proteomes" id="UP000805649">
    <property type="component" value="Unassembled WGS sequence"/>
</dbReference>
<organism evidence="1 2">
    <name type="scientific">Colletotrichum truncatum</name>
    <name type="common">Anthracnose fungus</name>
    <name type="synonym">Colletotrichum capsici</name>
    <dbReference type="NCBI Taxonomy" id="5467"/>
    <lineage>
        <taxon>Eukaryota</taxon>
        <taxon>Fungi</taxon>
        <taxon>Dikarya</taxon>
        <taxon>Ascomycota</taxon>
        <taxon>Pezizomycotina</taxon>
        <taxon>Sordariomycetes</taxon>
        <taxon>Hypocreomycetidae</taxon>
        <taxon>Glomerellales</taxon>
        <taxon>Glomerellaceae</taxon>
        <taxon>Colletotrichum</taxon>
        <taxon>Colletotrichum truncatum species complex</taxon>
    </lineage>
</organism>
<evidence type="ECO:0000313" key="2">
    <source>
        <dbReference type="Proteomes" id="UP000805649"/>
    </source>
</evidence>
<protein>
    <submittedName>
        <fullName evidence="1">Glycoside hydrolase family 79 protein</fullName>
    </submittedName>
</protein>
<name>A0ACC3YC50_COLTU</name>
<dbReference type="EMBL" id="VUJX02000018">
    <property type="protein sequence ID" value="KAL0929368.1"/>
    <property type="molecule type" value="Genomic_DNA"/>
</dbReference>
<keyword evidence="1" id="KW-0378">Hydrolase</keyword>
<reference evidence="1 2" key="1">
    <citation type="journal article" date="2020" name="Phytopathology">
        <title>Genome Sequence Resources of Colletotrichum truncatum, C. plurivorum, C. musicola, and C. sojae: Four Species Pathogenic to Soybean (Glycine max).</title>
        <authorList>
            <person name="Rogerio F."/>
            <person name="Boufleur T.R."/>
            <person name="Ciampi-Guillardi M."/>
            <person name="Sukno S.A."/>
            <person name="Thon M.R."/>
            <person name="Massola Junior N.S."/>
            <person name="Baroncelli R."/>
        </authorList>
    </citation>
    <scope>NUCLEOTIDE SEQUENCE [LARGE SCALE GENOMIC DNA]</scope>
    <source>
        <strain evidence="1 2">CMES1059</strain>
    </source>
</reference>
<proteinExistence type="predicted"/>